<dbReference type="InterPro" id="IPR011009">
    <property type="entry name" value="Kinase-like_dom_sf"/>
</dbReference>
<dbReference type="Pfam" id="PF00069">
    <property type="entry name" value="Pkinase"/>
    <property type="match status" value="1"/>
</dbReference>
<feature type="region of interest" description="Disordered" evidence="10">
    <location>
        <begin position="614"/>
        <end position="669"/>
    </location>
</feature>
<dbReference type="GO" id="GO:0004674">
    <property type="term" value="F:protein serine/threonine kinase activity"/>
    <property type="evidence" value="ECO:0007669"/>
    <property type="project" value="UniProtKB-KW"/>
</dbReference>
<dbReference type="FunFam" id="3.30.200.20:FF:000035">
    <property type="entry name" value="Serine/threonine protein kinase Stk1"/>
    <property type="match status" value="1"/>
</dbReference>
<dbReference type="EMBL" id="CP001104">
    <property type="protein sequence ID" value="ACR71729.1"/>
    <property type="molecule type" value="Genomic_DNA"/>
</dbReference>
<dbReference type="PROSITE" id="PS50011">
    <property type="entry name" value="PROTEIN_KINASE_DOM"/>
    <property type="match status" value="1"/>
</dbReference>
<keyword evidence="4 9" id="KW-0547">Nucleotide-binding</keyword>
<evidence type="ECO:0000256" key="7">
    <source>
        <dbReference type="ARBA" id="ARBA00047899"/>
    </source>
</evidence>
<dbReference type="InterPro" id="IPR017441">
    <property type="entry name" value="Protein_kinase_ATP_BS"/>
</dbReference>
<keyword evidence="3" id="KW-0808">Transferase</keyword>
<evidence type="ECO:0000256" key="11">
    <source>
        <dbReference type="SAM" id="Phobius"/>
    </source>
</evidence>
<evidence type="ECO:0000256" key="8">
    <source>
        <dbReference type="ARBA" id="ARBA00048679"/>
    </source>
</evidence>
<feature type="compositionally biased region" description="Basic and acidic residues" evidence="10">
    <location>
        <begin position="616"/>
        <end position="629"/>
    </location>
</feature>
<evidence type="ECO:0000256" key="9">
    <source>
        <dbReference type="PROSITE-ProRule" id="PRU10141"/>
    </source>
</evidence>
<reference evidence="14 15" key="1">
    <citation type="journal article" date="2009" name="Proc. Natl. Acad. Sci. U.S.A.">
        <title>Characterizing a model human gut microbiota composed of members of its two dominant bacterial phyla.</title>
        <authorList>
            <person name="Mahowald M.A."/>
            <person name="Rey F.E."/>
            <person name="Seedorf H."/>
            <person name="Turnbaugh P.J."/>
            <person name="Fulton R.S."/>
            <person name="Wollam A."/>
            <person name="Shah N."/>
            <person name="Wang C."/>
            <person name="Magrini V."/>
            <person name="Wilson R.K."/>
            <person name="Cantarel B.L."/>
            <person name="Coutinho P.M."/>
            <person name="Henrissat B."/>
            <person name="Crock L.W."/>
            <person name="Russell A."/>
            <person name="Verberkmoes N.C."/>
            <person name="Hettich R.L."/>
            <person name="Gordon J.I."/>
        </authorList>
    </citation>
    <scope>NUCLEOTIDE SEQUENCE [LARGE SCALE GENOMIC DNA]</scope>
    <source>
        <strain evidence="15">ATCC 27750 / DSM 3376 / VPI C15-48 / C15-B4</strain>
    </source>
</reference>
<evidence type="ECO:0000256" key="1">
    <source>
        <dbReference type="ARBA" id="ARBA00012513"/>
    </source>
</evidence>
<feature type="domain" description="Protein kinase" evidence="12">
    <location>
        <begin position="18"/>
        <end position="278"/>
    </location>
</feature>
<keyword evidence="11" id="KW-0812">Transmembrane</keyword>
<keyword evidence="11" id="KW-1133">Transmembrane helix</keyword>
<feature type="transmembrane region" description="Helical" evidence="11">
    <location>
        <begin position="361"/>
        <end position="386"/>
    </location>
</feature>
<feature type="compositionally biased region" description="Low complexity" evidence="10">
    <location>
        <begin position="397"/>
        <end position="412"/>
    </location>
</feature>
<dbReference type="SUPFAM" id="SSF56112">
    <property type="entry name" value="Protein kinase-like (PK-like)"/>
    <property type="match status" value="1"/>
</dbReference>
<proteinExistence type="predicted"/>
<feature type="domain" description="PASTA" evidence="13">
    <location>
        <begin position="551"/>
        <end position="616"/>
    </location>
</feature>
<evidence type="ECO:0000259" key="12">
    <source>
        <dbReference type="PROSITE" id="PS50011"/>
    </source>
</evidence>
<feature type="region of interest" description="Disordered" evidence="10">
    <location>
        <begin position="299"/>
        <end position="352"/>
    </location>
</feature>
<dbReference type="PANTHER" id="PTHR43289:SF34">
    <property type="entry name" value="SERINE_THREONINE-PROTEIN KINASE YBDM-RELATED"/>
    <property type="match status" value="1"/>
</dbReference>
<evidence type="ECO:0000256" key="3">
    <source>
        <dbReference type="ARBA" id="ARBA00022679"/>
    </source>
</evidence>
<evidence type="ECO:0000256" key="2">
    <source>
        <dbReference type="ARBA" id="ARBA00022527"/>
    </source>
</evidence>
<feature type="compositionally biased region" description="Acidic residues" evidence="10">
    <location>
        <begin position="310"/>
        <end position="352"/>
    </location>
</feature>
<dbReference type="PROSITE" id="PS51178">
    <property type="entry name" value="PASTA"/>
    <property type="match status" value="3"/>
</dbReference>
<dbReference type="SUPFAM" id="SSF54184">
    <property type="entry name" value="Penicillin-binding protein 2x (pbp-2x), c-terminal domain"/>
    <property type="match status" value="1"/>
</dbReference>
<dbReference type="AlphaFoldDB" id="C4Z525"/>
<dbReference type="NCBIfam" id="NF033483">
    <property type="entry name" value="PknB_PASTA_kin"/>
    <property type="match status" value="1"/>
</dbReference>
<keyword evidence="11" id="KW-0472">Membrane</keyword>
<evidence type="ECO:0000313" key="14">
    <source>
        <dbReference type="EMBL" id="ACR71729.1"/>
    </source>
</evidence>
<dbReference type="PROSITE" id="PS00108">
    <property type="entry name" value="PROTEIN_KINASE_ST"/>
    <property type="match status" value="1"/>
</dbReference>
<dbReference type="CDD" id="cd14014">
    <property type="entry name" value="STKc_PknB_like"/>
    <property type="match status" value="1"/>
</dbReference>
<evidence type="ECO:0000256" key="5">
    <source>
        <dbReference type="ARBA" id="ARBA00022777"/>
    </source>
</evidence>
<evidence type="ECO:0000256" key="10">
    <source>
        <dbReference type="SAM" id="MobiDB-lite"/>
    </source>
</evidence>
<dbReference type="eggNOG" id="COG0515">
    <property type="taxonomic scope" value="Bacteria"/>
</dbReference>
<accession>C4Z525</accession>
<keyword evidence="5 14" id="KW-0418">Kinase</keyword>
<feature type="domain" description="PASTA" evidence="13">
    <location>
        <begin position="484"/>
        <end position="548"/>
    </location>
</feature>
<dbReference type="FunFam" id="1.10.510.10:FF:000021">
    <property type="entry name" value="Serine/threonine protein kinase"/>
    <property type="match status" value="1"/>
</dbReference>
<protein>
    <recommendedName>
        <fullName evidence="1">non-specific serine/threonine protein kinase</fullName>
        <ecNumber evidence="1">2.7.11.1</ecNumber>
    </recommendedName>
</protein>
<evidence type="ECO:0000256" key="4">
    <source>
        <dbReference type="ARBA" id="ARBA00022741"/>
    </source>
</evidence>
<dbReference type="InterPro" id="IPR008271">
    <property type="entry name" value="Ser/Thr_kinase_AS"/>
</dbReference>
<comment type="catalytic activity">
    <reaction evidence="7">
        <text>L-threonyl-[protein] + ATP = O-phospho-L-threonyl-[protein] + ADP + H(+)</text>
        <dbReference type="Rhea" id="RHEA:46608"/>
        <dbReference type="Rhea" id="RHEA-COMP:11060"/>
        <dbReference type="Rhea" id="RHEA-COMP:11605"/>
        <dbReference type="ChEBI" id="CHEBI:15378"/>
        <dbReference type="ChEBI" id="CHEBI:30013"/>
        <dbReference type="ChEBI" id="CHEBI:30616"/>
        <dbReference type="ChEBI" id="CHEBI:61977"/>
        <dbReference type="ChEBI" id="CHEBI:456216"/>
        <dbReference type="EC" id="2.7.11.1"/>
    </reaction>
</comment>
<feature type="compositionally biased region" description="Low complexity" evidence="10">
    <location>
        <begin position="630"/>
        <end position="662"/>
    </location>
</feature>
<dbReference type="PANTHER" id="PTHR43289">
    <property type="entry name" value="MITOGEN-ACTIVATED PROTEIN KINASE KINASE KINASE 20-RELATED"/>
    <property type="match status" value="1"/>
</dbReference>
<evidence type="ECO:0000256" key="6">
    <source>
        <dbReference type="ARBA" id="ARBA00022840"/>
    </source>
</evidence>
<evidence type="ECO:0000259" key="13">
    <source>
        <dbReference type="PROSITE" id="PS51178"/>
    </source>
</evidence>
<dbReference type="Gene3D" id="3.30.10.20">
    <property type="match status" value="3"/>
</dbReference>
<dbReference type="Pfam" id="PF03793">
    <property type="entry name" value="PASTA"/>
    <property type="match status" value="3"/>
</dbReference>
<dbReference type="GO" id="GO:0005524">
    <property type="term" value="F:ATP binding"/>
    <property type="evidence" value="ECO:0007669"/>
    <property type="project" value="UniProtKB-UniRule"/>
</dbReference>
<sequence length="669" mass="72303">MEGIIFMLRKGMFLADRYEIIEQIGTGGMSDVYKAKCHKLNRFVAIKVMKSEFSEDKTFVSKFRAEAQSVAGFTHPNIVNVYDVGDENGIYYIVMELVEGITLKKYIEKRGRIPFKEAVSIAIQVANGLDAAHKHNIVHRDIKPQNIIISKEGKVKVTDFGIAKVASSSTINSSSTMGSVHYISPEQARGGYSDARSDLYSLGITIFEMLTGTVPFDGDSTVAVAVQHIQDEIPAPSTVTDDIPLSIDRIVLKLTQKKPDRRYQTAAELITDLKKSLVMPDTDFVVMAPLYGASGSAAKVMPANNNPVKDEEDNLSDDMLSDDDFLDDSEDEEDDEQSKNELEDDSDDSDIDDENNDKLDLIMKIIGIGIAVIILIVTIFIIVKLVGSTKSNKRNNESSQTTESSIEHTSTSADDKNKVTVPKVEGMTKDEAIKALNEVGLGYRAVVQNSDTVSEGTVISQGTAAGKKVAKNTQIIITVSGGKEVKNITVPSVTGKTESEARTALEADGFGVDVDYQYSSTVENGKVIKASPSGSVAQGSTITITVSRGKEIKNVTMANLVGMTEGQARQWLQNNGLNVEVLPATTTGTLGNVIHCNYSEGTLVPEGTTVTITVSKKQEQTTKTTEADKNNNTNQGGSSNNNSNGNNNANGNNSNSNNQPNNAEQKPQN</sequence>
<dbReference type="HOGENOM" id="CLU_000288_135_2_9"/>
<dbReference type="InterPro" id="IPR005543">
    <property type="entry name" value="PASTA_dom"/>
</dbReference>
<keyword evidence="15" id="KW-1185">Reference proteome</keyword>
<dbReference type="EC" id="2.7.11.1" evidence="1"/>
<dbReference type="Proteomes" id="UP000001476">
    <property type="component" value="Chromosome"/>
</dbReference>
<feature type="domain" description="PASTA" evidence="13">
    <location>
        <begin position="415"/>
        <end position="481"/>
    </location>
</feature>
<evidence type="ECO:0000313" key="15">
    <source>
        <dbReference type="Proteomes" id="UP000001476"/>
    </source>
</evidence>
<gene>
    <name evidence="14" type="ordered locus">EUBELI_00721</name>
</gene>
<feature type="binding site" evidence="9">
    <location>
        <position position="47"/>
    </location>
    <ligand>
        <name>ATP</name>
        <dbReference type="ChEBI" id="CHEBI:30616"/>
    </ligand>
</feature>
<comment type="catalytic activity">
    <reaction evidence="8">
        <text>L-seryl-[protein] + ATP = O-phospho-L-seryl-[protein] + ADP + H(+)</text>
        <dbReference type="Rhea" id="RHEA:17989"/>
        <dbReference type="Rhea" id="RHEA-COMP:9863"/>
        <dbReference type="Rhea" id="RHEA-COMP:11604"/>
        <dbReference type="ChEBI" id="CHEBI:15378"/>
        <dbReference type="ChEBI" id="CHEBI:29999"/>
        <dbReference type="ChEBI" id="CHEBI:30616"/>
        <dbReference type="ChEBI" id="CHEBI:83421"/>
        <dbReference type="ChEBI" id="CHEBI:456216"/>
        <dbReference type="EC" id="2.7.11.1"/>
    </reaction>
</comment>
<dbReference type="STRING" id="515620.EUBELI_00721"/>
<dbReference type="CDD" id="cd06577">
    <property type="entry name" value="PASTA_pknB"/>
    <property type="match status" value="3"/>
</dbReference>
<name>C4Z525_LACE2</name>
<dbReference type="SMART" id="SM00220">
    <property type="entry name" value="S_TKc"/>
    <property type="match status" value="1"/>
</dbReference>
<dbReference type="SMART" id="SM00740">
    <property type="entry name" value="PASTA"/>
    <property type="match status" value="3"/>
</dbReference>
<dbReference type="PROSITE" id="PS00107">
    <property type="entry name" value="PROTEIN_KINASE_ATP"/>
    <property type="match status" value="1"/>
</dbReference>
<dbReference type="Gene3D" id="3.30.200.20">
    <property type="entry name" value="Phosphorylase Kinase, domain 1"/>
    <property type="match status" value="1"/>
</dbReference>
<keyword evidence="2 14" id="KW-0723">Serine/threonine-protein kinase</keyword>
<dbReference type="InterPro" id="IPR000719">
    <property type="entry name" value="Prot_kinase_dom"/>
</dbReference>
<dbReference type="KEGG" id="eel:EUBELI_00721"/>
<feature type="region of interest" description="Disordered" evidence="10">
    <location>
        <begin position="391"/>
        <end position="417"/>
    </location>
</feature>
<dbReference type="Gene3D" id="1.10.510.10">
    <property type="entry name" value="Transferase(Phosphotransferase) domain 1"/>
    <property type="match status" value="1"/>
</dbReference>
<organism evidence="14 15">
    <name type="scientific">Lachnospira eligens (strain ATCC 27750 / DSM 3376 / VPI C15-48 / C15-B4)</name>
    <name type="common">Eubacterium eligens</name>
    <dbReference type="NCBI Taxonomy" id="515620"/>
    <lineage>
        <taxon>Bacteria</taxon>
        <taxon>Bacillati</taxon>
        <taxon>Bacillota</taxon>
        <taxon>Clostridia</taxon>
        <taxon>Lachnospirales</taxon>
        <taxon>Lachnospiraceae</taxon>
        <taxon>Lachnospira</taxon>
    </lineage>
</organism>
<keyword evidence="6 9" id="KW-0067">ATP-binding</keyword>